<organism evidence="2 3">
    <name type="scientific">Bombardia bombarda</name>
    <dbReference type="NCBI Taxonomy" id="252184"/>
    <lineage>
        <taxon>Eukaryota</taxon>
        <taxon>Fungi</taxon>
        <taxon>Dikarya</taxon>
        <taxon>Ascomycota</taxon>
        <taxon>Pezizomycotina</taxon>
        <taxon>Sordariomycetes</taxon>
        <taxon>Sordariomycetidae</taxon>
        <taxon>Sordariales</taxon>
        <taxon>Lasiosphaeriaceae</taxon>
        <taxon>Bombardia</taxon>
    </lineage>
</organism>
<feature type="region of interest" description="Disordered" evidence="1">
    <location>
        <begin position="374"/>
        <end position="393"/>
    </location>
</feature>
<feature type="compositionally biased region" description="Polar residues" evidence="1">
    <location>
        <begin position="644"/>
        <end position="668"/>
    </location>
</feature>
<feature type="compositionally biased region" description="Basic and acidic residues" evidence="1">
    <location>
        <begin position="673"/>
        <end position="688"/>
    </location>
</feature>
<feature type="compositionally biased region" description="Low complexity" evidence="1">
    <location>
        <begin position="779"/>
        <end position="799"/>
    </location>
</feature>
<evidence type="ECO:0000313" key="3">
    <source>
        <dbReference type="Proteomes" id="UP001174934"/>
    </source>
</evidence>
<dbReference type="EMBL" id="JAULSR010000008">
    <property type="protein sequence ID" value="KAK0612996.1"/>
    <property type="molecule type" value="Genomic_DNA"/>
</dbReference>
<dbReference type="AlphaFoldDB" id="A0AA39TQ62"/>
<feature type="region of interest" description="Disordered" evidence="1">
    <location>
        <begin position="826"/>
        <end position="920"/>
    </location>
</feature>
<feature type="region of interest" description="Disordered" evidence="1">
    <location>
        <begin position="50"/>
        <end position="80"/>
    </location>
</feature>
<feature type="compositionally biased region" description="Polar residues" evidence="1">
    <location>
        <begin position="374"/>
        <end position="390"/>
    </location>
</feature>
<gene>
    <name evidence="2" type="ORF">B0T17DRAFT_647766</name>
</gene>
<feature type="compositionally biased region" description="Polar residues" evidence="1">
    <location>
        <begin position="698"/>
        <end position="708"/>
    </location>
</feature>
<feature type="compositionally biased region" description="Polar residues" evidence="1">
    <location>
        <begin position="843"/>
        <end position="857"/>
    </location>
</feature>
<feature type="compositionally biased region" description="Low complexity" evidence="1">
    <location>
        <begin position="301"/>
        <end position="313"/>
    </location>
</feature>
<feature type="compositionally biased region" description="Polar residues" evidence="1">
    <location>
        <begin position="421"/>
        <end position="439"/>
    </location>
</feature>
<evidence type="ECO:0000256" key="1">
    <source>
        <dbReference type="SAM" id="MobiDB-lite"/>
    </source>
</evidence>
<dbReference type="Proteomes" id="UP001174934">
    <property type="component" value="Unassembled WGS sequence"/>
</dbReference>
<feature type="region of interest" description="Disordered" evidence="1">
    <location>
        <begin position="601"/>
        <end position="806"/>
    </location>
</feature>
<evidence type="ECO:0000313" key="2">
    <source>
        <dbReference type="EMBL" id="KAK0612996.1"/>
    </source>
</evidence>
<comment type="caution">
    <text evidence="2">The sequence shown here is derived from an EMBL/GenBank/DDBJ whole genome shotgun (WGS) entry which is preliminary data.</text>
</comment>
<feature type="region of interest" description="Disordered" evidence="1">
    <location>
        <begin position="329"/>
        <end position="364"/>
    </location>
</feature>
<keyword evidence="3" id="KW-1185">Reference proteome</keyword>
<feature type="compositionally biased region" description="Low complexity" evidence="1">
    <location>
        <begin position="62"/>
        <end position="80"/>
    </location>
</feature>
<proteinExistence type="predicted"/>
<name>A0AA39TQ62_9PEZI</name>
<protein>
    <submittedName>
        <fullName evidence="2">Uncharacterized protein</fullName>
    </submittedName>
</protein>
<sequence length="976" mass="104818">MILPDYERSDSPELYLDGRDHSPVTMWKNGHDASGPSGYGQYNMMVAAANNPGNGNRGHGNNGNNENDHPYGPTGPITPTTPIIYGNGTMLSDIGEVTEAESTPGKPSPSRIRGYARMLESPTSRANAIDAALRSSPTMGAAALIIQRSRQSLISQRERRSSTDSTSTITTTEDRARLFIDFDDTVSVGDSVFQGDDEESMASSYVEGTAPAPRTDSRLLAAPRIENLNLDRLSTYSTTSLSRKADEILANAKKRLTTMEGNLTRARSSLHVTAPTYGSDASTPSPPFQRATTSHGREHGQSSPTGGHSPGHSRISSDIAMRNGLPYRVSSAQRSQMRESDDKATVRADELPDGSSQGAKRDSFLSPTFGAALSDTSSCSGKGVQKSASVAQMRDIKGQMKDLKGKISNLREQARNDSIKRQSLQSLRTPSPFTNSQIDQWCVDAPSNRSSSSDMGAGKKEASAGKSPWDGDESSVDGDRRKNPHNGNESAADEAVNTTKLRQASEHLKRQSIPLPILTQPDVGKAEIEDDEDDGISDMLTEDGEEEDLQSIIGDAVTDIDYDSESGESLYHDTVQHPISHEDREDAFDYEHFFLHSAMGTMSQQRMGRRGSNASHTSEESMETTRGPIVTKQGRRAANGSEAEGSSNIRPGSVTRRNSSASVSTVETFATAEEGRPRRSEERSRDSDILSEGLFGTYPSQIHSISNTRRSESAGKIKMSSSHGSGMGGGVRTADHPTMSSSKSTSTMRDSDGSPSSIPEEGSDAANQQQQHHRHHRGVSSSSRPPMSSSAPASMHRPSVSSFVSTGTTRSFPLVNIRGVIAGTAAAGAGGTGRRTSTGILTPTSASPDQELKNMSDTPMEDTASMCEQPKMRGSSSLNNHNHNRNDNDNYEDDSSDDRGAGSSGRFSEDTSPTSVPPPALQTLVLDDKFLVERLVAGLGRCVLGLSESGRASAESRMYRRRIDAARRILEGTEPL</sequence>
<accession>A0AA39TQ62</accession>
<feature type="region of interest" description="Disordered" evidence="1">
    <location>
        <begin position="414"/>
        <end position="496"/>
    </location>
</feature>
<feature type="compositionally biased region" description="Low complexity" evidence="1">
    <location>
        <begin position="738"/>
        <end position="748"/>
    </location>
</feature>
<feature type="compositionally biased region" description="Polar residues" evidence="1">
    <location>
        <begin position="601"/>
        <end position="616"/>
    </location>
</feature>
<feature type="compositionally biased region" description="Basic and acidic residues" evidence="1">
    <location>
        <begin position="336"/>
        <end position="350"/>
    </location>
</feature>
<reference evidence="2" key="1">
    <citation type="submission" date="2023-06" db="EMBL/GenBank/DDBJ databases">
        <title>Genome-scale phylogeny and comparative genomics of the fungal order Sordariales.</title>
        <authorList>
            <consortium name="Lawrence Berkeley National Laboratory"/>
            <person name="Hensen N."/>
            <person name="Bonometti L."/>
            <person name="Westerberg I."/>
            <person name="Brannstrom I.O."/>
            <person name="Guillou S."/>
            <person name="Cros-Aarteil S."/>
            <person name="Calhoun S."/>
            <person name="Haridas S."/>
            <person name="Kuo A."/>
            <person name="Mondo S."/>
            <person name="Pangilinan J."/>
            <person name="Riley R."/>
            <person name="LaButti K."/>
            <person name="Andreopoulos B."/>
            <person name="Lipzen A."/>
            <person name="Chen C."/>
            <person name="Yanf M."/>
            <person name="Daum C."/>
            <person name="Ng V."/>
            <person name="Clum A."/>
            <person name="Steindorff A."/>
            <person name="Ohm R."/>
            <person name="Martin F."/>
            <person name="Silar P."/>
            <person name="Natvig D."/>
            <person name="Lalanne C."/>
            <person name="Gautier V."/>
            <person name="Ament-velasquez S.L."/>
            <person name="Kruys A."/>
            <person name="Hutchinson M.I."/>
            <person name="Powell A.J."/>
            <person name="Barry K."/>
            <person name="Miller A.N."/>
            <person name="Grigoriev I.V."/>
            <person name="Debuchy R."/>
            <person name="Gladieux P."/>
            <person name="Thoren M.H."/>
            <person name="Johannesson H."/>
        </authorList>
    </citation>
    <scope>NUCLEOTIDE SEQUENCE</scope>
    <source>
        <strain evidence="2">SMH3391-2</strain>
    </source>
</reference>
<feature type="region of interest" description="Disordered" evidence="1">
    <location>
        <begin position="274"/>
        <end position="317"/>
    </location>
</feature>